<organism evidence="2 3">
    <name type="scientific">Bacteroides cellulosilyticus CL02T12C19</name>
    <dbReference type="NCBI Taxonomy" id="997874"/>
    <lineage>
        <taxon>Bacteria</taxon>
        <taxon>Pseudomonadati</taxon>
        <taxon>Bacteroidota</taxon>
        <taxon>Bacteroidia</taxon>
        <taxon>Bacteroidales</taxon>
        <taxon>Bacteroidaceae</taxon>
        <taxon>Bacteroides</taxon>
    </lineage>
</organism>
<sequence>MKAIYYTLICFSLLITHSAQIHAQKESARRNEHFIDLAFGAEFNTSSYKSPIGEIVFQGKQRAYVSITMKYQYFFHKHWGAFLSLNSNGSSPYSEERLMDKMEKQPASHYYTYTGSMDKDDIMQGTYTLGAMYRQDIHSWSFRPYLAFGCAQYMHANTIDYLRKEEENNQVEQMKVTVGNSKNLQYGFCLSPGIYISKAVASIVYLTADFSYTVHTRKFAAHYQRSNIYTHEILEQYNVKETPGNYLNLRIGLSIRFAKNKAKSHRTTSK</sequence>
<feature type="chain" id="PRO_5003724516" description="Outer membrane protein beta-barrel domain-containing protein" evidence="1">
    <location>
        <begin position="24"/>
        <end position="270"/>
    </location>
</feature>
<evidence type="ECO:0000256" key="1">
    <source>
        <dbReference type="SAM" id="SignalP"/>
    </source>
</evidence>
<dbReference type="RefSeq" id="WP_007216808.1">
    <property type="nucleotide sequence ID" value="NZ_JH724086.1"/>
</dbReference>
<feature type="signal peptide" evidence="1">
    <location>
        <begin position="1"/>
        <end position="23"/>
    </location>
</feature>
<dbReference type="Proteomes" id="UP000003741">
    <property type="component" value="Unassembled WGS sequence"/>
</dbReference>
<dbReference type="OrthoDB" id="1046701at2"/>
<protein>
    <recommendedName>
        <fullName evidence="4">Outer membrane protein beta-barrel domain-containing protein</fullName>
    </recommendedName>
</protein>
<evidence type="ECO:0000313" key="2">
    <source>
        <dbReference type="EMBL" id="EIY32778.1"/>
    </source>
</evidence>
<dbReference type="EMBL" id="AGXG01000046">
    <property type="protein sequence ID" value="EIY32778.1"/>
    <property type="molecule type" value="Genomic_DNA"/>
</dbReference>
<dbReference type="HOGENOM" id="CLU_1060303_0_0_10"/>
<evidence type="ECO:0008006" key="4">
    <source>
        <dbReference type="Google" id="ProtNLM"/>
    </source>
</evidence>
<evidence type="ECO:0000313" key="3">
    <source>
        <dbReference type="Proteomes" id="UP000003741"/>
    </source>
</evidence>
<gene>
    <name evidence="2" type="ORF">HMPREF1062_02066</name>
</gene>
<keyword evidence="3" id="KW-1185">Reference proteome</keyword>
<keyword evidence="1" id="KW-0732">Signal</keyword>
<comment type="caution">
    <text evidence="2">The sequence shown here is derived from an EMBL/GenBank/DDBJ whole genome shotgun (WGS) entry which is preliminary data.</text>
</comment>
<accession>I9QTK2</accession>
<reference evidence="2 3" key="1">
    <citation type="submission" date="2012-02" db="EMBL/GenBank/DDBJ databases">
        <title>The Genome Sequence of Bacteroides cellulosilyticus CL02T12C19.</title>
        <authorList>
            <consortium name="The Broad Institute Genome Sequencing Platform"/>
            <person name="Earl A."/>
            <person name="Ward D."/>
            <person name="Feldgarden M."/>
            <person name="Gevers D."/>
            <person name="Zitomersky N.L."/>
            <person name="Coyne M.J."/>
            <person name="Comstock L.E."/>
            <person name="Young S.K."/>
            <person name="Zeng Q."/>
            <person name="Gargeya S."/>
            <person name="Fitzgerald M."/>
            <person name="Haas B."/>
            <person name="Abouelleil A."/>
            <person name="Alvarado L."/>
            <person name="Arachchi H.M."/>
            <person name="Berlin A."/>
            <person name="Chapman S.B."/>
            <person name="Gearin G."/>
            <person name="Goldberg J."/>
            <person name="Griggs A."/>
            <person name="Gujja S."/>
            <person name="Hansen M."/>
            <person name="Heiman D."/>
            <person name="Howarth C."/>
            <person name="Larimer J."/>
            <person name="Lui A."/>
            <person name="MacDonald P.J.P."/>
            <person name="McCowen C."/>
            <person name="Montmayeur A."/>
            <person name="Murphy C."/>
            <person name="Neiman D."/>
            <person name="Pearson M."/>
            <person name="Priest M."/>
            <person name="Roberts A."/>
            <person name="Saif S."/>
            <person name="Shea T."/>
            <person name="Sisk P."/>
            <person name="Stolte C."/>
            <person name="Sykes S."/>
            <person name="Wortman J."/>
            <person name="Nusbaum C."/>
            <person name="Birren B."/>
        </authorList>
    </citation>
    <scope>NUCLEOTIDE SEQUENCE [LARGE SCALE GENOMIC DNA]</scope>
    <source>
        <strain evidence="2 3">CL02T12C19</strain>
    </source>
</reference>
<name>I9QTK2_9BACE</name>
<dbReference type="AlphaFoldDB" id="I9QTK2"/>
<dbReference type="PATRIC" id="fig|997874.3.peg.2111"/>
<proteinExistence type="predicted"/>